<dbReference type="Proteomes" id="UP000684084">
    <property type="component" value="Unassembled WGS sequence"/>
</dbReference>
<comment type="caution">
    <text evidence="1">The sequence shown here is derived from an EMBL/GenBank/DDBJ whole genome shotgun (WGS) entry which is preliminary data.</text>
</comment>
<evidence type="ECO:0000313" key="1">
    <source>
        <dbReference type="EMBL" id="CAB5320229.1"/>
    </source>
</evidence>
<reference evidence="1" key="1">
    <citation type="submission" date="2020-05" db="EMBL/GenBank/DDBJ databases">
        <authorList>
            <person name="Rincon C."/>
            <person name="Sanders R I."/>
            <person name="Robbins C."/>
            <person name="Chaturvedi A."/>
        </authorList>
    </citation>
    <scope>NUCLEOTIDE SEQUENCE</scope>
    <source>
        <strain evidence="1">CHB12</strain>
    </source>
</reference>
<sequence>MEIWKDFQLIHDETFHENSWMSSGWQNVWAARRNRVDRRQVTEGGTCSREWIDRRIGIGNDAGVVPEAVAAVVAVAVAVAVAAAAVAIRGEEEEIEEEEKSLGCQSMGY</sequence>
<protein>
    <submittedName>
        <fullName evidence="1">Uncharacterized protein</fullName>
    </submittedName>
</protein>
<accession>A0A915YR98</accession>
<dbReference type="AlphaFoldDB" id="A0A915YR98"/>
<name>A0A915YR98_9GLOM</name>
<dbReference type="EMBL" id="CAGKOT010000003">
    <property type="protein sequence ID" value="CAB5320229.1"/>
    <property type="molecule type" value="Genomic_DNA"/>
</dbReference>
<dbReference type="OrthoDB" id="2469819at2759"/>
<gene>
    <name evidence="1" type="ORF">CHRIB12_LOCUS2143</name>
</gene>
<evidence type="ECO:0000313" key="2">
    <source>
        <dbReference type="Proteomes" id="UP000684084"/>
    </source>
</evidence>
<dbReference type="VEuPathDB" id="FungiDB:RhiirFUN_012992"/>
<organism evidence="1 2">
    <name type="scientific">Rhizophagus irregularis</name>
    <dbReference type="NCBI Taxonomy" id="588596"/>
    <lineage>
        <taxon>Eukaryota</taxon>
        <taxon>Fungi</taxon>
        <taxon>Fungi incertae sedis</taxon>
        <taxon>Mucoromycota</taxon>
        <taxon>Glomeromycotina</taxon>
        <taxon>Glomeromycetes</taxon>
        <taxon>Glomerales</taxon>
        <taxon>Glomeraceae</taxon>
        <taxon>Rhizophagus</taxon>
    </lineage>
</organism>
<proteinExistence type="predicted"/>